<proteinExistence type="predicted"/>
<reference evidence="1 2" key="1">
    <citation type="submission" date="2016-04" db="EMBL/GenBank/DDBJ databases">
        <title>Genome analyses suggest a sexual origin of heterokaryosis in a supposedly ancient asexual fungus.</title>
        <authorList>
            <person name="Ropars J."/>
            <person name="Sedzielewska K."/>
            <person name="Noel J."/>
            <person name="Charron P."/>
            <person name="Farinelli L."/>
            <person name="Marton T."/>
            <person name="Kruger M."/>
            <person name="Pelin A."/>
            <person name="Brachmann A."/>
            <person name="Corradi N."/>
        </authorList>
    </citation>
    <scope>NUCLEOTIDE SEQUENCE [LARGE SCALE GENOMIC DNA]</scope>
    <source>
        <strain evidence="1 2">C2</strain>
    </source>
</reference>
<dbReference type="VEuPathDB" id="FungiDB:FUN_017396"/>
<accession>A0A2N1NV33</accession>
<dbReference type="AlphaFoldDB" id="A0A2N1NV33"/>
<reference evidence="1 2" key="2">
    <citation type="submission" date="2017-10" db="EMBL/GenBank/DDBJ databases">
        <title>Extensive intraspecific genome diversity in a model arbuscular mycorrhizal fungus.</title>
        <authorList>
            <person name="Chen E.C.H."/>
            <person name="Morin E."/>
            <person name="Baudet D."/>
            <person name="Noel J."/>
            <person name="Ndikumana S."/>
            <person name="Charron P."/>
            <person name="St-Onge C."/>
            <person name="Giorgi J."/>
            <person name="Grigoriev I.V."/>
            <person name="Roux C."/>
            <person name="Martin F.M."/>
            <person name="Corradi N."/>
        </authorList>
    </citation>
    <scope>NUCLEOTIDE SEQUENCE [LARGE SCALE GENOMIC DNA]</scope>
    <source>
        <strain evidence="1 2">C2</strain>
    </source>
</reference>
<dbReference type="VEuPathDB" id="FungiDB:RhiirA1_534650"/>
<comment type="caution">
    <text evidence="1">The sequence shown here is derived from an EMBL/GenBank/DDBJ whole genome shotgun (WGS) entry which is preliminary data.</text>
</comment>
<protein>
    <submittedName>
        <fullName evidence="1">Uncharacterized protein</fullName>
    </submittedName>
</protein>
<dbReference type="VEuPathDB" id="FungiDB:RhiirFUN_022707"/>
<gene>
    <name evidence="1" type="ORF">RhiirC2_861734</name>
</gene>
<evidence type="ECO:0000313" key="2">
    <source>
        <dbReference type="Proteomes" id="UP000233469"/>
    </source>
</evidence>
<evidence type="ECO:0000313" key="1">
    <source>
        <dbReference type="EMBL" id="PKK77745.1"/>
    </source>
</evidence>
<name>A0A2N1NV33_9GLOM</name>
<dbReference type="EMBL" id="LLXL01000114">
    <property type="protein sequence ID" value="PKK77745.1"/>
    <property type="molecule type" value="Genomic_DNA"/>
</dbReference>
<organism evidence="1 2">
    <name type="scientific">Rhizophagus irregularis</name>
    <dbReference type="NCBI Taxonomy" id="588596"/>
    <lineage>
        <taxon>Eukaryota</taxon>
        <taxon>Fungi</taxon>
        <taxon>Fungi incertae sedis</taxon>
        <taxon>Mucoromycota</taxon>
        <taxon>Glomeromycotina</taxon>
        <taxon>Glomeromycetes</taxon>
        <taxon>Glomerales</taxon>
        <taxon>Glomeraceae</taxon>
        <taxon>Rhizophagus</taxon>
    </lineage>
</organism>
<sequence>MGIIFLTLLEYKIENVNNLKKRCEKAMKIVPNYGEFTKNYFSIKKEKLSDIITQWQNNYPDLYYELEQWKEETGFTHETIALLRKTKSKKVVECVFLKIYESEGTDILNCVNIYRNYPKPSKILKARNIIFKHKSEKLFNQLIKSHSKIMAALILSGNNGNDGLKILWN</sequence>
<dbReference type="Proteomes" id="UP000233469">
    <property type="component" value="Unassembled WGS sequence"/>
</dbReference>